<organism evidence="2 3">
    <name type="scientific">Xylaria flabelliformis</name>
    <dbReference type="NCBI Taxonomy" id="2512241"/>
    <lineage>
        <taxon>Eukaryota</taxon>
        <taxon>Fungi</taxon>
        <taxon>Dikarya</taxon>
        <taxon>Ascomycota</taxon>
        <taxon>Pezizomycotina</taxon>
        <taxon>Sordariomycetes</taxon>
        <taxon>Xylariomycetidae</taxon>
        <taxon>Xylariales</taxon>
        <taxon>Xylariaceae</taxon>
        <taxon>Xylaria</taxon>
    </lineage>
</organism>
<evidence type="ECO:0000256" key="1">
    <source>
        <dbReference type="SAM" id="MobiDB-lite"/>
    </source>
</evidence>
<evidence type="ECO:0000313" key="2">
    <source>
        <dbReference type="EMBL" id="TRX98643.1"/>
    </source>
</evidence>
<feature type="region of interest" description="Disordered" evidence="1">
    <location>
        <begin position="349"/>
        <end position="378"/>
    </location>
</feature>
<dbReference type="OrthoDB" id="4775129at2759"/>
<evidence type="ECO:0000313" key="3">
    <source>
        <dbReference type="Proteomes" id="UP000319160"/>
    </source>
</evidence>
<sequence>MVLVPLGDESLVVDDHVTDPRADVGVVTPELAPDTSVDILQVLDDPVLVVVPFPGTPGVQLEVTTVVLEFENVIEAVVVVGVLALVVLPLVELRMIDIVDVIGTPFVSVLVTVVRISESEDALLTVVDPEFVTIVLPPEVGPLAPEVVVKVVCVEPVIGPTELLVIGVPALFEPVEELPLLISVVEIELDKLLLALFDAVIDSDDPRLVAVPEEIEKVSEMINVVILEIEPLEIGDVVSIFEAVLEEERVDSSEVCVPDVDEPDKLVDPLPPVVEEDVKVVGSVVIEFVHDGEPDDQGELSGIELRVVKKMVDVVSQTGTVSLPEIVVTAETLVPVTALLTVDPERGLEDVDHDEPDPSGGAVNAVGMLLGGGSVKPG</sequence>
<proteinExistence type="predicted"/>
<comment type="caution">
    <text evidence="2">The sequence shown here is derived from an EMBL/GenBank/DDBJ whole genome shotgun (WGS) entry which is preliminary data.</text>
</comment>
<dbReference type="Proteomes" id="UP000319160">
    <property type="component" value="Unassembled WGS sequence"/>
</dbReference>
<feature type="compositionally biased region" description="Gly residues" evidence="1">
    <location>
        <begin position="369"/>
        <end position="378"/>
    </location>
</feature>
<dbReference type="AlphaFoldDB" id="A0A553IEK8"/>
<reference evidence="3" key="1">
    <citation type="submission" date="2019-06" db="EMBL/GenBank/DDBJ databases">
        <title>Draft genome sequence of the griseofulvin-producing fungus Xylaria cubensis strain G536.</title>
        <authorList>
            <person name="Mead M.E."/>
            <person name="Raja H.A."/>
            <person name="Steenwyk J.L."/>
            <person name="Knowles S.L."/>
            <person name="Oberlies N.H."/>
            <person name="Rokas A."/>
        </authorList>
    </citation>
    <scope>NUCLEOTIDE SEQUENCE [LARGE SCALE GENOMIC DNA]</scope>
    <source>
        <strain evidence="3">G536</strain>
    </source>
</reference>
<keyword evidence="3" id="KW-1185">Reference proteome</keyword>
<protein>
    <submittedName>
        <fullName evidence="2">Uncharacterized protein</fullName>
    </submittedName>
</protein>
<accession>A0A553IEK8</accession>
<name>A0A553IEK8_9PEZI</name>
<dbReference type="EMBL" id="VFLP01000002">
    <property type="protein sequence ID" value="TRX98643.1"/>
    <property type="molecule type" value="Genomic_DNA"/>
</dbReference>
<gene>
    <name evidence="2" type="ORF">FHL15_000717</name>
</gene>